<evidence type="ECO:0000256" key="5">
    <source>
        <dbReference type="ARBA" id="ARBA00022691"/>
    </source>
</evidence>
<dbReference type="AlphaFoldDB" id="Q2J8Q5"/>
<dbReference type="Gene3D" id="3.40.1010.10">
    <property type="entry name" value="Cobalt-precorrin-4 Transmethylase, Domain 1"/>
    <property type="match status" value="1"/>
</dbReference>
<keyword evidence="4 8" id="KW-0808">Transferase</keyword>
<dbReference type="UniPathway" id="UPA00148"/>
<dbReference type="PANTHER" id="PTHR43182:SF1">
    <property type="entry name" value="COBALT-PRECORRIN-7 C(5)-METHYLTRANSFERASE"/>
    <property type="match status" value="1"/>
</dbReference>
<dbReference type="EMBL" id="CP000249">
    <property type="protein sequence ID" value="ABD12337.1"/>
    <property type="molecule type" value="Genomic_DNA"/>
</dbReference>
<feature type="domain" description="Tetrapyrrole methylase" evidence="7">
    <location>
        <begin position="17"/>
        <end position="210"/>
    </location>
</feature>
<dbReference type="PhylomeDB" id="Q2J8Q5"/>
<dbReference type="InterPro" id="IPR014777">
    <property type="entry name" value="4pyrrole_Mease_sub1"/>
</dbReference>
<accession>Q2J8Q5</accession>
<dbReference type="NCBIfam" id="TIGR02469">
    <property type="entry name" value="CbiT"/>
    <property type="match status" value="1"/>
</dbReference>
<dbReference type="eggNOG" id="COG2242">
    <property type="taxonomic scope" value="Bacteria"/>
</dbReference>
<evidence type="ECO:0000313" key="9">
    <source>
        <dbReference type="Proteomes" id="UP000001937"/>
    </source>
</evidence>
<dbReference type="InterPro" id="IPR000878">
    <property type="entry name" value="4pyrrol_Mease"/>
</dbReference>
<sequence>MSSADSSFADSIPSAVRVTVVGIGADGWAGLAPTAREVVRGAAVLFGADRQLALVPERIDGQPVGGRRVSWPSPLLPALPRLLAGHAGTGAQAGQGELCVLASGDPMFFGIGTTLVRLLGAHRVRVLPHPSSLSLACARLGWAVDDVDVVSAVGRPLAQVQAALAPRRRLLVLSSDRATPVEFATLLVGRGYGESLLTVLDRLGGPDEAYQSAPASAWVEAGARAWVRAPAAVEHPGGAASAVPPGSAVSQGSVVPQVPLREPADLNVVAVEPVPTPSAPHRSRTPGLPDDAFEHDGQITRREIRAVTLARLGPVPGELLWDVGSGSGSIAIEWMRTHGTCRAIAIEPRAERADRIRRNATALGVPALRIVPGRAPEALAGLPAPDAVFIGGGLTTPGLLDACWAALGGRGRLVANAVTLESEALLVSWHARLGGDLVRLSVSRAAPIGGFTGWRPARPVTQWTVWPAAHRSVDPSKM</sequence>
<dbReference type="InterPro" id="IPR050714">
    <property type="entry name" value="Cobalamin_biosynth_MTase"/>
</dbReference>
<dbReference type="GO" id="GO:0009236">
    <property type="term" value="P:cobalamin biosynthetic process"/>
    <property type="evidence" value="ECO:0007669"/>
    <property type="project" value="UniProtKB-UniPathway"/>
</dbReference>
<keyword evidence="5" id="KW-0949">S-adenosyl-L-methionine</keyword>
<dbReference type="SUPFAM" id="SSF53335">
    <property type="entry name" value="S-adenosyl-L-methionine-dependent methyltransferases"/>
    <property type="match status" value="1"/>
</dbReference>
<dbReference type="Pfam" id="PF00590">
    <property type="entry name" value="TP_methylase"/>
    <property type="match status" value="1"/>
</dbReference>
<dbReference type="GO" id="GO:0046025">
    <property type="term" value="F:precorrin-6Y C5,15-methyltransferase (decarboxylating) activity"/>
    <property type="evidence" value="ECO:0007669"/>
    <property type="project" value="UniProtKB-EC"/>
</dbReference>
<name>Q2J8Q5_FRACC</name>
<dbReference type="Proteomes" id="UP000001937">
    <property type="component" value="Chromosome"/>
</dbReference>
<feature type="region of interest" description="Disordered" evidence="6">
    <location>
        <begin position="273"/>
        <end position="294"/>
    </location>
</feature>
<evidence type="ECO:0000256" key="1">
    <source>
        <dbReference type="ARBA" id="ARBA00004953"/>
    </source>
</evidence>
<gene>
    <name evidence="8" type="ordered locus">Francci3_2980</name>
</gene>
<protein>
    <submittedName>
        <fullName evidence="8">Precorrin-6Y C5,15-methyltransferase (Decarboxylating)</fullName>
        <ecNumber evidence="8">2.1.1.132</ecNumber>
    </submittedName>
</protein>
<keyword evidence="3 8" id="KW-0489">Methyltransferase</keyword>
<dbReference type="CDD" id="cd02440">
    <property type="entry name" value="AdoMet_MTases"/>
    <property type="match status" value="1"/>
</dbReference>
<evidence type="ECO:0000256" key="3">
    <source>
        <dbReference type="ARBA" id="ARBA00022603"/>
    </source>
</evidence>
<dbReference type="RefSeq" id="WP_011437365.1">
    <property type="nucleotide sequence ID" value="NC_007777.1"/>
</dbReference>
<reference evidence="8 9" key="1">
    <citation type="journal article" date="2007" name="Genome Res.">
        <title>Genome characteristics of facultatively symbiotic Frankia sp. strains reflect host range and host plant biogeography.</title>
        <authorList>
            <person name="Normand P."/>
            <person name="Lapierre P."/>
            <person name="Tisa L.S."/>
            <person name="Gogarten J.P."/>
            <person name="Alloisio N."/>
            <person name="Bagnarol E."/>
            <person name="Bassi C.A."/>
            <person name="Berry A.M."/>
            <person name="Bickhart D.M."/>
            <person name="Choisne N."/>
            <person name="Couloux A."/>
            <person name="Cournoyer B."/>
            <person name="Cruveiller S."/>
            <person name="Daubin V."/>
            <person name="Demange N."/>
            <person name="Francino M.P."/>
            <person name="Goltsman E."/>
            <person name="Huang Y."/>
            <person name="Kopp O.R."/>
            <person name="Labarre L."/>
            <person name="Lapidus A."/>
            <person name="Lavire C."/>
            <person name="Marechal J."/>
            <person name="Martinez M."/>
            <person name="Mastronunzio J.E."/>
            <person name="Mullin B.C."/>
            <person name="Niemann J."/>
            <person name="Pujic P."/>
            <person name="Rawnsley T."/>
            <person name="Rouy Z."/>
            <person name="Schenowitz C."/>
            <person name="Sellstedt A."/>
            <person name="Tavares F."/>
            <person name="Tomkins J.P."/>
            <person name="Vallenet D."/>
            <person name="Valverde C."/>
            <person name="Wall L.G."/>
            <person name="Wang Y."/>
            <person name="Medigue C."/>
            <person name="Benson D.R."/>
        </authorList>
    </citation>
    <scope>NUCLEOTIDE SEQUENCE [LARGE SCALE GENOMIC DNA]</scope>
    <source>
        <strain evidence="9">DSM 45818 / CECT 9043 / CcI3</strain>
    </source>
</reference>
<evidence type="ECO:0000256" key="6">
    <source>
        <dbReference type="SAM" id="MobiDB-lite"/>
    </source>
</evidence>
<dbReference type="Gene3D" id="3.40.50.150">
    <property type="entry name" value="Vaccinia Virus protein VP39"/>
    <property type="match status" value="1"/>
</dbReference>
<dbReference type="GO" id="GO:0032259">
    <property type="term" value="P:methylation"/>
    <property type="evidence" value="ECO:0007669"/>
    <property type="project" value="UniProtKB-KW"/>
</dbReference>
<evidence type="ECO:0000256" key="4">
    <source>
        <dbReference type="ARBA" id="ARBA00022679"/>
    </source>
</evidence>
<dbReference type="HOGENOM" id="CLU_031955_0_0_11"/>
<dbReference type="CDD" id="cd11644">
    <property type="entry name" value="Precorrin-6Y-MT"/>
    <property type="match status" value="1"/>
</dbReference>
<dbReference type="SUPFAM" id="SSF53790">
    <property type="entry name" value="Tetrapyrrole methylase"/>
    <property type="match status" value="1"/>
</dbReference>
<dbReference type="InterPro" id="IPR012818">
    <property type="entry name" value="CbiE"/>
</dbReference>
<evidence type="ECO:0000259" key="7">
    <source>
        <dbReference type="Pfam" id="PF00590"/>
    </source>
</evidence>
<dbReference type="EC" id="2.1.1.132" evidence="8"/>
<dbReference type="eggNOG" id="COG2241">
    <property type="taxonomic scope" value="Bacteria"/>
</dbReference>
<dbReference type="PANTHER" id="PTHR43182">
    <property type="entry name" value="COBALT-PRECORRIN-6B C(15)-METHYLTRANSFERASE (DECARBOXYLATING)"/>
    <property type="match status" value="1"/>
</dbReference>
<dbReference type="NCBIfam" id="TIGR02467">
    <property type="entry name" value="CbiE"/>
    <property type="match status" value="1"/>
</dbReference>
<dbReference type="InterPro" id="IPR035996">
    <property type="entry name" value="4pyrrol_Methylase_sf"/>
</dbReference>
<organism evidence="8 9">
    <name type="scientific">Frankia casuarinae (strain DSM 45818 / CECT 9043 / HFP020203 / CcI3)</name>
    <dbReference type="NCBI Taxonomy" id="106370"/>
    <lineage>
        <taxon>Bacteria</taxon>
        <taxon>Bacillati</taxon>
        <taxon>Actinomycetota</taxon>
        <taxon>Actinomycetes</taxon>
        <taxon>Frankiales</taxon>
        <taxon>Frankiaceae</taxon>
        <taxon>Frankia</taxon>
    </lineage>
</organism>
<dbReference type="KEGG" id="fra:Francci3_2980"/>
<evidence type="ECO:0000256" key="2">
    <source>
        <dbReference type="ARBA" id="ARBA00022573"/>
    </source>
</evidence>
<dbReference type="GO" id="GO:0008276">
    <property type="term" value="F:protein methyltransferase activity"/>
    <property type="evidence" value="ECO:0007669"/>
    <property type="project" value="InterPro"/>
</dbReference>
<keyword evidence="9" id="KW-1185">Reference proteome</keyword>
<evidence type="ECO:0000313" key="8">
    <source>
        <dbReference type="EMBL" id="ABD12337.1"/>
    </source>
</evidence>
<keyword evidence="2" id="KW-0169">Cobalamin biosynthesis</keyword>
<proteinExistence type="predicted"/>
<dbReference type="STRING" id="106370.Francci3_2980"/>
<dbReference type="InterPro" id="IPR014008">
    <property type="entry name" value="Cbl_synth_MTase_CbiT"/>
</dbReference>
<dbReference type="InterPro" id="IPR029063">
    <property type="entry name" value="SAM-dependent_MTases_sf"/>
</dbReference>
<comment type="pathway">
    <text evidence="1">Cofactor biosynthesis; adenosylcobalamin biosynthesis.</text>
</comment>